<sequence>MPIMQQAKNNISQEQLQEQPQAQPHAQIQLRLQLHSTLIDFSQLELRLSPDYIHFFNKIDSSDFDFDLCYMERTLEEAVYVNSPSPCSDISTQTDDTYFTGWSDDSRQPLDKIQKPIPIRKPTKTANPKVHQCLFCSKTFTRKYDLSRHVRTHTGDKPYECPHCRKAFFRTDGRTRHFQIEVSCRNSPEVFALRRE</sequence>
<dbReference type="Gene3D" id="3.30.160.60">
    <property type="entry name" value="Classic Zinc Finger"/>
    <property type="match status" value="2"/>
</dbReference>
<keyword evidence="3" id="KW-0862">Zinc</keyword>
<evidence type="ECO:0000313" key="7">
    <source>
        <dbReference type="EMBL" id="KAL0076309.1"/>
    </source>
</evidence>
<evidence type="ECO:0000256" key="2">
    <source>
        <dbReference type="ARBA" id="ARBA00022771"/>
    </source>
</evidence>
<dbReference type="PANTHER" id="PTHR23235">
    <property type="entry name" value="KRUEPPEL-LIKE TRANSCRIPTION FACTOR"/>
    <property type="match status" value="1"/>
</dbReference>
<protein>
    <recommendedName>
        <fullName evidence="6">C2H2-type domain-containing protein</fullName>
    </recommendedName>
</protein>
<dbReference type="PROSITE" id="PS00028">
    <property type="entry name" value="ZINC_FINGER_C2H2_1"/>
    <property type="match status" value="1"/>
</dbReference>
<evidence type="ECO:0000256" key="5">
    <source>
        <dbReference type="SAM" id="MobiDB-lite"/>
    </source>
</evidence>
<evidence type="ECO:0000256" key="3">
    <source>
        <dbReference type="ARBA" id="ARBA00022833"/>
    </source>
</evidence>
<dbReference type="EMBL" id="JBCLYO010000032">
    <property type="protein sequence ID" value="KAL0076309.1"/>
    <property type="molecule type" value="Genomic_DNA"/>
</dbReference>
<evidence type="ECO:0000256" key="1">
    <source>
        <dbReference type="ARBA" id="ARBA00022723"/>
    </source>
</evidence>
<keyword evidence="2 4" id="KW-0863">Zinc-finger</keyword>
<dbReference type="InterPro" id="IPR013087">
    <property type="entry name" value="Znf_C2H2_type"/>
</dbReference>
<evidence type="ECO:0000313" key="8">
    <source>
        <dbReference type="Proteomes" id="UP001448207"/>
    </source>
</evidence>
<keyword evidence="8" id="KW-1185">Reference proteome</keyword>
<proteinExistence type="predicted"/>
<dbReference type="Proteomes" id="UP001448207">
    <property type="component" value="Unassembled WGS sequence"/>
</dbReference>
<dbReference type="PANTHER" id="PTHR23235:SF120">
    <property type="entry name" value="KRUPPEL-LIKE FACTOR 15"/>
    <property type="match status" value="1"/>
</dbReference>
<reference evidence="7 8" key="1">
    <citation type="submission" date="2024-04" db="EMBL/GenBank/DDBJ databases">
        <title>Symmetric and asymmetric DNA N6-adenine methylation regulates different biological responses in Mucorales.</title>
        <authorList>
            <consortium name="Lawrence Berkeley National Laboratory"/>
            <person name="Lax C."/>
            <person name="Mondo S.J."/>
            <person name="Osorio-Concepcion M."/>
            <person name="Muszewska A."/>
            <person name="Corrochano-Luque M."/>
            <person name="Gutierrez G."/>
            <person name="Riley R."/>
            <person name="Lipzen A."/>
            <person name="Guo J."/>
            <person name="Hundley H."/>
            <person name="Amirebrahimi M."/>
            <person name="Ng V."/>
            <person name="Lorenzo-Gutierrez D."/>
            <person name="Binder U."/>
            <person name="Yang J."/>
            <person name="Song Y."/>
            <person name="Canovas D."/>
            <person name="Navarro E."/>
            <person name="Freitag M."/>
            <person name="Gabaldon T."/>
            <person name="Grigoriev I.V."/>
            <person name="Corrochano L.M."/>
            <person name="Nicolas F.E."/>
            <person name="Garre V."/>
        </authorList>
    </citation>
    <scope>NUCLEOTIDE SEQUENCE [LARGE SCALE GENOMIC DNA]</scope>
    <source>
        <strain evidence="7 8">L51</strain>
    </source>
</reference>
<feature type="compositionally biased region" description="Low complexity" evidence="5">
    <location>
        <begin position="13"/>
        <end position="22"/>
    </location>
</feature>
<feature type="region of interest" description="Disordered" evidence="5">
    <location>
        <begin position="1"/>
        <end position="22"/>
    </location>
</feature>
<dbReference type="Pfam" id="PF13894">
    <property type="entry name" value="zf-C2H2_4"/>
    <property type="match status" value="1"/>
</dbReference>
<dbReference type="SUPFAM" id="SSF57667">
    <property type="entry name" value="beta-beta-alpha zinc fingers"/>
    <property type="match status" value="1"/>
</dbReference>
<dbReference type="InterPro" id="IPR036236">
    <property type="entry name" value="Znf_C2H2_sf"/>
</dbReference>
<keyword evidence="1" id="KW-0479">Metal-binding</keyword>
<evidence type="ECO:0000259" key="6">
    <source>
        <dbReference type="PROSITE" id="PS50157"/>
    </source>
</evidence>
<gene>
    <name evidence="7" type="ORF">J3Q64DRAFT_1666653</name>
</gene>
<name>A0ABR3AJU5_PHYBL</name>
<evidence type="ECO:0000256" key="4">
    <source>
        <dbReference type="PROSITE-ProRule" id="PRU00042"/>
    </source>
</evidence>
<organism evidence="7 8">
    <name type="scientific">Phycomyces blakesleeanus</name>
    <dbReference type="NCBI Taxonomy" id="4837"/>
    <lineage>
        <taxon>Eukaryota</taxon>
        <taxon>Fungi</taxon>
        <taxon>Fungi incertae sedis</taxon>
        <taxon>Mucoromycota</taxon>
        <taxon>Mucoromycotina</taxon>
        <taxon>Mucoromycetes</taxon>
        <taxon>Mucorales</taxon>
        <taxon>Phycomycetaceae</taxon>
        <taxon>Phycomyces</taxon>
    </lineage>
</organism>
<feature type="domain" description="C2H2-type" evidence="6">
    <location>
        <begin position="131"/>
        <end position="158"/>
    </location>
</feature>
<dbReference type="PROSITE" id="PS50157">
    <property type="entry name" value="ZINC_FINGER_C2H2_2"/>
    <property type="match status" value="2"/>
</dbReference>
<feature type="compositionally biased region" description="Polar residues" evidence="5">
    <location>
        <begin position="1"/>
        <end position="12"/>
    </location>
</feature>
<dbReference type="SMART" id="SM00355">
    <property type="entry name" value="ZnF_C2H2"/>
    <property type="match status" value="2"/>
</dbReference>
<accession>A0ABR3AJU5</accession>
<comment type="caution">
    <text evidence="7">The sequence shown here is derived from an EMBL/GenBank/DDBJ whole genome shotgun (WGS) entry which is preliminary data.</text>
</comment>
<feature type="domain" description="C2H2-type" evidence="6">
    <location>
        <begin position="159"/>
        <end position="188"/>
    </location>
</feature>